<dbReference type="InterPro" id="IPR053851">
    <property type="entry name" value="DUF6929"/>
</dbReference>
<proteinExistence type="predicted"/>
<dbReference type="Pfam" id="PF22000">
    <property type="entry name" value="DUF6929"/>
    <property type="match status" value="1"/>
</dbReference>
<dbReference type="STRING" id="1908237.BEN47_05680"/>
<keyword evidence="2" id="KW-1185">Reference proteome</keyword>
<evidence type="ECO:0000313" key="1">
    <source>
        <dbReference type="EMBL" id="OGX81438.1"/>
    </source>
</evidence>
<organism evidence="1 2">
    <name type="scientific">Hymenobacter lapidarius</name>
    <dbReference type="NCBI Taxonomy" id="1908237"/>
    <lineage>
        <taxon>Bacteria</taxon>
        <taxon>Pseudomonadati</taxon>
        <taxon>Bacteroidota</taxon>
        <taxon>Cytophagia</taxon>
        <taxon>Cytophagales</taxon>
        <taxon>Hymenobacteraceae</taxon>
        <taxon>Hymenobacter</taxon>
    </lineage>
</organism>
<name>A0A1G1SS36_9BACT</name>
<protein>
    <submittedName>
        <fullName evidence="1">Uncharacterized protein</fullName>
    </submittedName>
</protein>
<gene>
    <name evidence="1" type="ORF">BEN47_05680</name>
</gene>
<dbReference type="Proteomes" id="UP000176294">
    <property type="component" value="Unassembled WGS sequence"/>
</dbReference>
<dbReference type="AlphaFoldDB" id="A0A1G1SS36"/>
<accession>A0A1G1SS36</accession>
<sequence length="74" mass="7838">MLDGPVLGSFVGVLDLKKNTGTFARLVWADGRAYHGKVEGLAVRRALAEGRWELLLVTDDDAGGSTAVLAEVVL</sequence>
<evidence type="ECO:0000313" key="2">
    <source>
        <dbReference type="Proteomes" id="UP000176294"/>
    </source>
</evidence>
<reference evidence="1 2" key="1">
    <citation type="submission" date="2016-08" db="EMBL/GenBank/DDBJ databases">
        <title>Hymenobacter coccineus sp. nov., Hymenobacter lapidarius sp. nov. and Hymenobacter glacialis sp. nov., isolated from Antarctic soil.</title>
        <authorList>
            <person name="Sedlacek I."/>
            <person name="Kralova S."/>
            <person name="Kyrova K."/>
            <person name="Maslanova I."/>
            <person name="Stankova E."/>
            <person name="Vrbovska V."/>
            <person name="Nemec M."/>
            <person name="Bartak M."/>
            <person name="Svec P."/>
            <person name="Busse H.-J."/>
            <person name="Pantucek R."/>
        </authorList>
    </citation>
    <scope>NUCLEOTIDE SEQUENCE [LARGE SCALE GENOMIC DNA]</scope>
    <source>
        <strain evidence="1 2">CCM 8643</strain>
    </source>
</reference>
<dbReference type="EMBL" id="MDZB01000164">
    <property type="protein sequence ID" value="OGX81438.1"/>
    <property type="molecule type" value="Genomic_DNA"/>
</dbReference>
<dbReference type="OrthoDB" id="6710009at2"/>
<comment type="caution">
    <text evidence="1">The sequence shown here is derived from an EMBL/GenBank/DDBJ whole genome shotgun (WGS) entry which is preliminary data.</text>
</comment>